<sequence>MLTRIEIDGFKSFKDLKLDLHPFTVVAGPNASGKSNFFDALRFLSQLASFDLLEAVRRLRGDPSELFRREPTGNSARTICFAAEVLLDSEVEDAFGQKRPLKHTRVRYELEIERQGGIGGPERLYVRHESARPIKRTDDTWLRRSPPPHPDFVKEYARYASGGGRSAFLETLSDKFQVNQDGVQGRPRPFPISKDRATATVLSRITTATEFPHLFALRQELASITFLQLEATSEREPSDALAPDELLPDGSNLAKVLARIETETRTVERPRGDLADIRNSLTALIPGTKDLRIERDESAGRYRLFISMRGESEFSSRVLSDGTLRVLALLTFLYDPRRRGVLLFEEPENGVHEDRLVKLIRLLRGTCSNVHGEEKIGGWLFQILVNTHSPVVLRETQLEELVVADVVSSIDPTMHSVLRHTRMRTGVVENAEFDFGDRERRLTRIEAERITKGNDAAI</sequence>
<dbReference type="SUPFAM" id="SSF52540">
    <property type="entry name" value="P-loop containing nucleoside triphosphate hydrolases"/>
    <property type="match status" value="1"/>
</dbReference>
<evidence type="ECO:0000313" key="3">
    <source>
        <dbReference type="Proteomes" id="UP001165652"/>
    </source>
</evidence>
<protein>
    <submittedName>
        <fullName evidence="2">AAA family ATPase</fullName>
    </submittedName>
</protein>
<reference evidence="2" key="1">
    <citation type="journal article" date="2023" name="Microbiol Resour">
        <title>Genome Sequences of Rhodoplanes serenus and Two Thermotolerant Strains, Rhodoplanes tepidamans and 'Rhodoplanes cryptolactis,' Further Refine the Genus.</title>
        <authorList>
            <person name="Rayyan A.A."/>
            <person name="Kyndt J.A."/>
        </authorList>
    </citation>
    <scope>NUCLEOTIDE SEQUENCE</scope>
    <source>
        <strain evidence="2">DSM 9987</strain>
    </source>
</reference>
<gene>
    <name evidence="2" type="ORF">PQJ73_08585</name>
</gene>
<dbReference type="Gene3D" id="3.40.50.300">
    <property type="entry name" value="P-loop containing nucleotide triphosphate hydrolases"/>
    <property type="match status" value="2"/>
</dbReference>
<organism evidence="2 3">
    <name type="scientific">Rhodoplanes tepidamans</name>
    <name type="common">Rhodoplanes cryptolactis</name>
    <dbReference type="NCBI Taxonomy" id="200616"/>
    <lineage>
        <taxon>Bacteria</taxon>
        <taxon>Pseudomonadati</taxon>
        <taxon>Pseudomonadota</taxon>
        <taxon>Alphaproteobacteria</taxon>
        <taxon>Hyphomicrobiales</taxon>
        <taxon>Nitrobacteraceae</taxon>
        <taxon>Rhodoplanes</taxon>
    </lineage>
</organism>
<dbReference type="InterPro" id="IPR027417">
    <property type="entry name" value="P-loop_NTPase"/>
</dbReference>
<feature type="domain" description="ATPase AAA-type core" evidence="1">
    <location>
        <begin position="23"/>
        <end position="393"/>
    </location>
</feature>
<dbReference type="PANTHER" id="PTHR32182:SF22">
    <property type="entry name" value="ATP-DEPENDENT ENDONUCLEASE, OLD FAMILY-RELATED"/>
    <property type="match status" value="1"/>
</dbReference>
<dbReference type="EMBL" id="JAQQLI010000010">
    <property type="protein sequence ID" value="MDC7785736.1"/>
    <property type="molecule type" value="Genomic_DNA"/>
</dbReference>
<comment type="caution">
    <text evidence="2">The sequence shown here is derived from an EMBL/GenBank/DDBJ whole genome shotgun (WGS) entry which is preliminary data.</text>
</comment>
<accession>A0ABT5J8L0</accession>
<proteinExistence type="predicted"/>
<dbReference type="Proteomes" id="UP001165652">
    <property type="component" value="Unassembled WGS sequence"/>
</dbReference>
<dbReference type="Pfam" id="PF13304">
    <property type="entry name" value="AAA_21"/>
    <property type="match status" value="1"/>
</dbReference>
<evidence type="ECO:0000259" key="1">
    <source>
        <dbReference type="Pfam" id="PF13304"/>
    </source>
</evidence>
<keyword evidence="3" id="KW-1185">Reference proteome</keyword>
<evidence type="ECO:0000313" key="2">
    <source>
        <dbReference type="EMBL" id="MDC7785736.1"/>
    </source>
</evidence>
<reference evidence="2" key="2">
    <citation type="submission" date="2023-02" db="EMBL/GenBank/DDBJ databases">
        <authorList>
            <person name="Rayyan A."/>
            <person name="Meyer T."/>
            <person name="Kyndt J.A."/>
        </authorList>
    </citation>
    <scope>NUCLEOTIDE SEQUENCE</scope>
    <source>
        <strain evidence="2">DSM 9987</strain>
    </source>
</reference>
<dbReference type="RefSeq" id="WP_272776583.1">
    <property type="nucleotide sequence ID" value="NZ_JAQQLI010000010.1"/>
</dbReference>
<name>A0ABT5J8L0_RHOTP</name>
<dbReference type="PANTHER" id="PTHR32182">
    <property type="entry name" value="DNA REPLICATION AND REPAIR PROTEIN RECF"/>
    <property type="match status" value="1"/>
</dbReference>
<dbReference type="InterPro" id="IPR003959">
    <property type="entry name" value="ATPase_AAA_core"/>
</dbReference>